<dbReference type="SFLD" id="SFLDG01082">
    <property type="entry name" value="B12-binding_domain_containing"/>
    <property type="match status" value="1"/>
</dbReference>
<comment type="subcellular location">
    <subcellularLocation>
        <location evidence="8">Cytoplasm</location>
    </subcellularLocation>
</comment>
<evidence type="ECO:0000256" key="3">
    <source>
        <dbReference type="ARBA" id="ARBA00022679"/>
    </source>
</evidence>
<dbReference type="PANTHER" id="PTHR43837">
    <property type="entry name" value="RIBOSOMAL PROTEIN S12 METHYLTHIOTRANSFERASE RIMO"/>
    <property type="match status" value="1"/>
</dbReference>
<dbReference type="GO" id="GO:0006400">
    <property type="term" value="P:tRNA modification"/>
    <property type="evidence" value="ECO:0007669"/>
    <property type="project" value="InterPro"/>
</dbReference>
<dbReference type="SMART" id="SM00729">
    <property type="entry name" value="Elp3"/>
    <property type="match status" value="1"/>
</dbReference>
<reference evidence="12" key="1">
    <citation type="submission" date="2016-02" db="EMBL/GenBank/DDBJ databases">
        <authorList>
            <person name="Holder M.E."/>
            <person name="Ajami N.J."/>
            <person name="Petrosino J.F."/>
        </authorList>
    </citation>
    <scope>NUCLEOTIDE SEQUENCE [LARGE SCALE GENOMIC DNA]</scope>
    <source>
        <strain evidence="12">DSM 12838</strain>
    </source>
</reference>
<keyword evidence="12" id="KW-1185">Reference proteome</keyword>
<gene>
    <name evidence="8" type="primary">rimO</name>
    <name evidence="11" type="ORF">AXF15_06005</name>
</gene>
<dbReference type="NCBIfam" id="TIGR01125">
    <property type="entry name" value="30S ribosomal protein S12 methylthiotransferase RimO"/>
    <property type="match status" value="1"/>
</dbReference>
<comment type="similarity">
    <text evidence="8">Belongs to the methylthiotransferase family. RimO subfamily.</text>
</comment>
<feature type="binding site" evidence="8">
    <location>
        <position position="152"/>
    </location>
    <ligand>
        <name>[4Fe-4S] cluster</name>
        <dbReference type="ChEBI" id="CHEBI:49883"/>
        <label>2</label>
        <note>4Fe-4S-S-AdoMet</note>
    </ligand>
</feature>
<keyword evidence="6 8" id="KW-0408">Iron</keyword>
<feature type="binding site" evidence="8">
    <location>
        <position position="149"/>
    </location>
    <ligand>
        <name>[4Fe-4S] cluster</name>
        <dbReference type="ChEBI" id="CHEBI:49883"/>
        <label>2</label>
        <note>4Fe-4S-S-AdoMet</note>
    </ligand>
</feature>
<dbReference type="PANTHER" id="PTHR43837:SF1">
    <property type="entry name" value="RIBOSOMAL PROTEIN US12 METHYLTHIOTRANSFERASE RIMO"/>
    <property type="match status" value="1"/>
</dbReference>
<evidence type="ECO:0000256" key="1">
    <source>
        <dbReference type="ARBA" id="ARBA00022485"/>
    </source>
</evidence>
<evidence type="ECO:0000259" key="10">
    <source>
        <dbReference type="PROSITE" id="PS51918"/>
    </source>
</evidence>
<dbReference type="GO" id="GO:0005829">
    <property type="term" value="C:cytosol"/>
    <property type="evidence" value="ECO:0007669"/>
    <property type="project" value="TreeGrafter"/>
</dbReference>
<comment type="catalytic activity">
    <reaction evidence="8">
        <text>L-aspartate(89)-[ribosomal protein uS12]-hydrogen + (sulfur carrier)-SH + AH2 + 2 S-adenosyl-L-methionine = 3-methylsulfanyl-L-aspartate(89)-[ribosomal protein uS12]-hydrogen + (sulfur carrier)-H + 5'-deoxyadenosine + L-methionine + A + S-adenosyl-L-homocysteine + 2 H(+)</text>
        <dbReference type="Rhea" id="RHEA:37087"/>
        <dbReference type="Rhea" id="RHEA-COMP:10460"/>
        <dbReference type="Rhea" id="RHEA-COMP:10461"/>
        <dbReference type="Rhea" id="RHEA-COMP:14737"/>
        <dbReference type="Rhea" id="RHEA-COMP:14739"/>
        <dbReference type="ChEBI" id="CHEBI:13193"/>
        <dbReference type="ChEBI" id="CHEBI:15378"/>
        <dbReference type="ChEBI" id="CHEBI:17319"/>
        <dbReference type="ChEBI" id="CHEBI:17499"/>
        <dbReference type="ChEBI" id="CHEBI:29917"/>
        <dbReference type="ChEBI" id="CHEBI:29961"/>
        <dbReference type="ChEBI" id="CHEBI:57844"/>
        <dbReference type="ChEBI" id="CHEBI:57856"/>
        <dbReference type="ChEBI" id="CHEBI:59789"/>
        <dbReference type="ChEBI" id="CHEBI:64428"/>
        <dbReference type="ChEBI" id="CHEBI:73599"/>
        <dbReference type="EC" id="2.8.4.4"/>
    </reaction>
</comment>
<dbReference type="OrthoDB" id="9805215at2"/>
<dbReference type="Gene3D" id="2.40.50.140">
    <property type="entry name" value="Nucleic acid-binding proteins"/>
    <property type="match status" value="1"/>
</dbReference>
<dbReference type="Pfam" id="PF00919">
    <property type="entry name" value="UPF0004"/>
    <property type="match status" value="1"/>
</dbReference>
<feature type="domain" description="Radical SAM core" evidence="10">
    <location>
        <begin position="131"/>
        <end position="361"/>
    </location>
</feature>
<dbReference type="STRING" id="888061.AXF15_06005"/>
<keyword evidence="2 8" id="KW-0963">Cytoplasm</keyword>
<keyword evidence="1 8" id="KW-0004">4Fe-4S</keyword>
<feature type="binding site" evidence="8">
    <location>
        <position position="145"/>
    </location>
    <ligand>
        <name>[4Fe-4S] cluster</name>
        <dbReference type="ChEBI" id="CHEBI:49883"/>
        <label>2</label>
        <note>4Fe-4S-S-AdoMet</note>
    </ligand>
</feature>
<evidence type="ECO:0000256" key="4">
    <source>
        <dbReference type="ARBA" id="ARBA00022691"/>
    </source>
</evidence>
<dbReference type="Pfam" id="PF04055">
    <property type="entry name" value="Radical_SAM"/>
    <property type="match status" value="1"/>
</dbReference>
<comment type="function">
    <text evidence="8">Catalyzes the methylthiolation of an aspartic acid residue of ribosomal protein uS12.</text>
</comment>
<evidence type="ECO:0000256" key="8">
    <source>
        <dbReference type="HAMAP-Rule" id="MF_01865"/>
    </source>
</evidence>
<dbReference type="InterPro" id="IPR013848">
    <property type="entry name" value="Methylthiotransferase_N"/>
</dbReference>
<dbReference type="SFLD" id="SFLDS00029">
    <property type="entry name" value="Radical_SAM"/>
    <property type="match status" value="1"/>
</dbReference>
<dbReference type="InterPro" id="IPR038135">
    <property type="entry name" value="Methylthiotransferase_N_sf"/>
</dbReference>
<dbReference type="EC" id="2.8.4.4" evidence="8"/>
<dbReference type="RefSeq" id="WP_066604687.1">
    <property type="nucleotide sequence ID" value="NZ_CP014230.1"/>
</dbReference>
<evidence type="ECO:0000256" key="5">
    <source>
        <dbReference type="ARBA" id="ARBA00022723"/>
    </source>
</evidence>
<evidence type="ECO:0000313" key="11">
    <source>
        <dbReference type="EMBL" id="AMD92701.1"/>
    </source>
</evidence>
<keyword evidence="11" id="KW-0689">Ribosomal protein</keyword>
<evidence type="ECO:0000256" key="7">
    <source>
        <dbReference type="ARBA" id="ARBA00023014"/>
    </source>
</evidence>
<proteinExistence type="inferred from homology"/>
<dbReference type="GO" id="GO:0051539">
    <property type="term" value="F:4 iron, 4 sulfur cluster binding"/>
    <property type="evidence" value="ECO:0007669"/>
    <property type="project" value="UniProtKB-UniRule"/>
</dbReference>
<feature type="domain" description="MTTase N-terminal" evidence="9">
    <location>
        <begin position="3"/>
        <end position="119"/>
    </location>
</feature>
<dbReference type="InterPro" id="IPR006638">
    <property type="entry name" value="Elp3/MiaA/NifB-like_rSAM"/>
</dbReference>
<keyword evidence="3 8" id="KW-0808">Transferase</keyword>
<dbReference type="PROSITE" id="PS51449">
    <property type="entry name" value="MTTASE_N"/>
    <property type="match status" value="1"/>
</dbReference>
<dbReference type="GO" id="GO:0035599">
    <property type="term" value="F:aspartic acid methylthiotransferase activity"/>
    <property type="evidence" value="ECO:0007669"/>
    <property type="project" value="TreeGrafter"/>
</dbReference>
<feature type="binding site" evidence="8">
    <location>
        <position position="12"/>
    </location>
    <ligand>
        <name>[4Fe-4S] cluster</name>
        <dbReference type="ChEBI" id="CHEBI:49883"/>
        <label>1</label>
    </ligand>
</feature>
<feature type="binding site" evidence="8">
    <location>
        <position position="82"/>
    </location>
    <ligand>
        <name>[4Fe-4S] cluster</name>
        <dbReference type="ChEBI" id="CHEBI:49883"/>
        <label>1</label>
    </ligand>
</feature>
<dbReference type="InterPro" id="IPR005840">
    <property type="entry name" value="Ribosomal_uS12_MeSTrfase_RimO"/>
</dbReference>
<dbReference type="HAMAP" id="MF_01865">
    <property type="entry name" value="MTTase_RimO"/>
    <property type="match status" value="1"/>
</dbReference>
<dbReference type="AlphaFoldDB" id="A0A120KN08"/>
<accession>A0A120KN08</accession>
<dbReference type="InterPro" id="IPR005839">
    <property type="entry name" value="Methylthiotransferase"/>
</dbReference>
<dbReference type="GO" id="GO:0103039">
    <property type="term" value="F:protein methylthiotransferase activity"/>
    <property type="evidence" value="ECO:0007669"/>
    <property type="project" value="UniProtKB-EC"/>
</dbReference>
<keyword evidence="4 8" id="KW-0949">S-adenosyl-L-methionine</keyword>
<dbReference type="InterPro" id="IPR058240">
    <property type="entry name" value="rSAM_sf"/>
</dbReference>
<dbReference type="GO" id="GO:0046872">
    <property type="term" value="F:metal ion binding"/>
    <property type="evidence" value="ECO:0007669"/>
    <property type="project" value="UniProtKB-KW"/>
</dbReference>
<dbReference type="GO" id="GO:0005840">
    <property type="term" value="C:ribosome"/>
    <property type="evidence" value="ECO:0007669"/>
    <property type="project" value="UniProtKB-KW"/>
</dbReference>
<dbReference type="InterPro" id="IPR007197">
    <property type="entry name" value="rSAM"/>
</dbReference>
<dbReference type="SUPFAM" id="SSF102114">
    <property type="entry name" value="Radical SAM enzymes"/>
    <property type="match status" value="1"/>
</dbReference>
<dbReference type="Gene3D" id="3.40.50.12160">
    <property type="entry name" value="Methylthiotransferase, N-terminal domain"/>
    <property type="match status" value="1"/>
</dbReference>
<dbReference type="InterPro" id="IPR012340">
    <property type="entry name" value="NA-bd_OB-fold"/>
</dbReference>
<dbReference type="Pfam" id="PF18693">
    <property type="entry name" value="TRAM_2"/>
    <property type="match status" value="1"/>
</dbReference>
<dbReference type="KEGG" id="doa:AXF15_06005"/>
<comment type="cofactor">
    <cofactor evidence="8">
        <name>[4Fe-4S] cluster</name>
        <dbReference type="ChEBI" id="CHEBI:49883"/>
    </cofactor>
    <text evidence="8">Binds 2 [4Fe-4S] clusters. One cluster is coordinated with 3 cysteines and an exchangeable S-adenosyl-L-methionine.</text>
</comment>
<dbReference type="SFLD" id="SFLDG01061">
    <property type="entry name" value="methylthiotransferase"/>
    <property type="match status" value="1"/>
</dbReference>
<dbReference type="Gene3D" id="3.80.30.20">
    <property type="entry name" value="tm_1862 like domain"/>
    <property type="match status" value="1"/>
</dbReference>
<evidence type="ECO:0000256" key="2">
    <source>
        <dbReference type="ARBA" id="ARBA00022490"/>
    </source>
</evidence>
<evidence type="ECO:0000313" key="12">
    <source>
        <dbReference type="Proteomes" id="UP000063964"/>
    </source>
</evidence>
<evidence type="ECO:0000256" key="6">
    <source>
        <dbReference type="ARBA" id="ARBA00023004"/>
    </source>
</evidence>
<feature type="binding site" evidence="8">
    <location>
        <position position="47"/>
    </location>
    <ligand>
        <name>[4Fe-4S] cluster</name>
        <dbReference type="ChEBI" id="CHEBI:49883"/>
        <label>1</label>
    </ligand>
</feature>
<dbReference type="InterPro" id="IPR002792">
    <property type="entry name" value="TRAM_dom"/>
</dbReference>
<dbReference type="Proteomes" id="UP000063964">
    <property type="component" value="Chromosome"/>
</dbReference>
<dbReference type="EMBL" id="CP014230">
    <property type="protein sequence ID" value="AMD92701.1"/>
    <property type="molecule type" value="Genomic_DNA"/>
</dbReference>
<keyword evidence="5 8" id="KW-0479">Metal-binding</keyword>
<dbReference type="InterPro" id="IPR023404">
    <property type="entry name" value="rSAM_horseshoe"/>
</dbReference>
<keyword evidence="11" id="KW-0687">Ribonucleoprotein</keyword>
<dbReference type="NCBIfam" id="TIGR00089">
    <property type="entry name" value="MiaB/RimO family radical SAM methylthiotransferase"/>
    <property type="match status" value="1"/>
</dbReference>
<protein>
    <recommendedName>
        <fullName evidence="8">Ribosomal protein uS12 methylthiotransferase RimO</fullName>
        <shortName evidence="8">uS12 MTTase</shortName>
        <shortName evidence="8">uS12 methylthiotransferase</shortName>
        <ecNumber evidence="8">2.8.4.4</ecNumber>
    </recommendedName>
    <alternativeName>
        <fullName evidence="8">Ribosomal protein uS12 (aspartate-C(3))-methylthiotransferase</fullName>
    </alternativeName>
    <alternativeName>
        <fullName evidence="8">Ribosome maturation factor RimO</fullName>
    </alternativeName>
</protein>
<keyword evidence="7 8" id="KW-0411">Iron-sulfur</keyword>
<name>A0A120KN08_9BACT</name>
<evidence type="ECO:0000259" key="9">
    <source>
        <dbReference type="PROSITE" id="PS51449"/>
    </source>
</evidence>
<dbReference type="PROSITE" id="PS51918">
    <property type="entry name" value="RADICAL_SAM"/>
    <property type="match status" value="1"/>
</dbReference>
<organism evidence="11 12">
    <name type="scientific">Desulfomicrobium orale DSM 12838</name>
    <dbReference type="NCBI Taxonomy" id="888061"/>
    <lineage>
        <taxon>Bacteria</taxon>
        <taxon>Pseudomonadati</taxon>
        <taxon>Thermodesulfobacteriota</taxon>
        <taxon>Desulfovibrionia</taxon>
        <taxon>Desulfovibrionales</taxon>
        <taxon>Desulfomicrobiaceae</taxon>
        <taxon>Desulfomicrobium</taxon>
    </lineage>
</organism>
<sequence length="430" mass="47775">MDIRVHTISLGCPKNRVDTEWMLGGFGPGLIHAPEPEEAEVILVNTCGFIEPAVNESLQTILDTAERVASLRPRPLLVVTGCLVSRYGQELGRELPEVDLFLEIARQGELGVHVRNLLGRGEDTPPSRLLTTAPGFAYLKIAEGCDNRCRFCTIPSIRGPLKSRPEADILEDARRCLDQGRSELVLIAQDVTAYGRDRGGKSALPGLLRDLTRLSGLKWLRLMYLYPAGLDRELLSFLADLGPPLLPYFDIPLQHAHPEILASMGRPFRRDPREVVERVRSFFPQAALRTTFITGYPGETEIHFKALESFVREARFNHLGVFPYYPEDGSAAAALPGQLPGAVKKRRRDAIMRIQSGISADILREQEGQELDILVDCPHEEWPGLFEGRAWFQAPEVDGLTYVSGDGLVSGRMVRATVEEAKTYDLVTLA</sequence>